<keyword evidence="2" id="KW-0808">Transferase</keyword>
<feature type="region of interest" description="Disordered" evidence="1">
    <location>
        <begin position="51"/>
        <end position="81"/>
    </location>
</feature>
<dbReference type="AlphaFoldDB" id="A0A840NCU8"/>
<feature type="region of interest" description="Disordered" evidence="1">
    <location>
        <begin position="1"/>
        <end position="27"/>
    </location>
</feature>
<feature type="compositionally biased region" description="Low complexity" evidence="1">
    <location>
        <begin position="160"/>
        <end position="179"/>
    </location>
</feature>
<keyword evidence="2" id="KW-0670">Pyruvate</keyword>
<accession>A0A840NCU8</accession>
<name>A0A840NCU8_9PSEU</name>
<comment type="caution">
    <text evidence="2">The sequence shown here is derived from an EMBL/GenBank/DDBJ whole genome shotgun (WGS) entry which is preliminary data.</text>
</comment>
<dbReference type="EMBL" id="JACHIV010000001">
    <property type="protein sequence ID" value="MBB5068163.1"/>
    <property type="molecule type" value="Genomic_DNA"/>
</dbReference>
<keyword evidence="3" id="KW-1185">Reference proteome</keyword>
<protein>
    <submittedName>
        <fullName evidence="2">Pyruvate/2-oxoglutarate dehydrogenase complex dihydrolipoamide acyltransferase (E2) component</fullName>
    </submittedName>
</protein>
<organism evidence="2 3">
    <name type="scientific">Saccharopolyspora gloriosae</name>
    <dbReference type="NCBI Taxonomy" id="455344"/>
    <lineage>
        <taxon>Bacteria</taxon>
        <taxon>Bacillati</taxon>
        <taxon>Actinomycetota</taxon>
        <taxon>Actinomycetes</taxon>
        <taxon>Pseudonocardiales</taxon>
        <taxon>Pseudonocardiaceae</taxon>
        <taxon>Saccharopolyspora</taxon>
    </lineage>
</organism>
<dbReference type="GO" id="GO:0016746">
    <property type="term" value="F:acyltransferase activity"/>
    <property type="evidence" value="ECO:0007669"/>
    <property type="project" value="UniProtKB-KW"/>
</dbReference>
<dbReference type="Proteomes" id="UP000580474">
    <property type="component" value="Unassembled WGS sequence"/>
</dbReference>
<keyword evidence="2" id="KW-0012">Acyltransferase</keyword>
<feature type="region of interest" description="Disordered" evidence="1">
    <location>
        <begin position="120"/>
        <end position="179"/>
    </location>
</feature>
<gene>
    <name evidence="2" type="ORF">BJ969_001251</name>
</gene>
<proteinExistence type="predicted"/>
<dbReference type="RefSeq" id="WP_246456692.1">
    <property type="nucleotide sequence ID" value="NZ_JACHIV010000001.1"/>
</dbReference>
<evidence type="ECO:0000313" key="3">
    <source>
        <dbReference type="Proteomes" id="UP000580474"/>
    </source>
</evidence>
<evidence type="ECO:0000256" key="1">
    <source>
        <dbReference type="SAM" id="MobiDB-lite"/>
    </source>
</evidence>
<reference evidence="2 3" key="1">
    <citation type="submission" date="2020-08" db="EMBL/GenBank/DDBJ databases">
        <title>Sequencing the genomes of 1000 actinobacteria strains.</title>
        <authorList>
            <person name="Klenk H.-P."/>
        </authorList>
    </citation>
    <scope>NUCLEOTIDE SEQUENCE [LARGE SCALE GENOMIC DNA]</scope>
    <source>
        <strain evidence="2 3">DSM 45582</strain>
    </source>
</reference>
<sequence length="179" mass="18441">MRGEHPDPAGTGAATAEGAPGAGAGRDRVTEEFRLLLDAAAWRAEEYLRGAGGAEHAEHAADDADGTGQGSDRRRSESASSCGWCPICAVVALLRGERPEPTSRLTEQLAGLVELLRESLAEHGRAPAEPAPPTAPGDSGDAEPPAPKVQRIDVRRVRGRAAAHVPAAGRTAATGESEC</sequence>
<feature type="compositionally biased region" description="Low complexity" evidence="1">
    <location>
        <begin position="8"/>
        <end position="19"/>
    </location>
</feature>
<evidence type="ECO:0000313" key="2">
    <source>
        <dbReference type="EMBL" id="MBB5068163.1"/>
    </source>
</evidence>